<accession>B4CXJ0</accession>
<dbReference type="Proteomes" id="UP000005824">
    <property type="component" value="Unassembled WGS sequence"/>
</dbReference>
<dbReference type="EMBL" id="ABVL01000003">
    <property type="protein sequence ID" value="EDY20988.1"/>
    <property type="molecule type" value="Genomic_DNA"/>
</dbReference>
<keyword evidence="2" id="KW-1185">Reference proteome</keyword>
<dbReference type="RefSeq" id="WP_006978607.1">
    <property type="nucleotide sequence ID" value="NZ_ABVL01000003.1"/>
</dbReference>
<proteinExistence type="predicted"/>
<gene>
    <name evidence="1" type="ORF">CfE428DRAFT_1281</name>
</gene>
<dbReference type="STRING" id="497964.CfE428DRAFT_1281"/>
<dbReference type="InParanoid" id="B4CXJ0"/>
<evidence type="ECO:0000313" key="1">
    <source>
        <dbReference type="EMBL" id="EDY20988.1"/>
    </source>
</evidence>
<organism evidence="1 2">
    <name type="scientific">Chthoniobacter flavus Ellin428</name>
    <dbReference type="NCBI Taxonomy" id="497964"/>
    <lineage>
        <taxon>Bacteria</taxon>
        <taxon>Pseudomonadati</taxon>
        <taxon>Verrucomicrobiota</taxon>
        <taxon>Spartobacteria</taxon>
        <taxon>Chthoniobacterales</taxon>
        <taxon>Chthoniobacteraceae</taxon>
        <taxon>Chthoniobacter</taxon>
    </lineage>
</organism>
<sequence length="400" mass="43215">MRGLLRLLQTGETAASDLREFPASRARGLWALSTDGNRAVATPALMQLWSALPNEAEAVATLAAVEPAVRVGWLRVIAARVHEAGLRGDVASLCNLIGPLGPAAEEVRAVLPEGSLKPTAHAELERSLLGASAENAVVTPPLLRLLAATASLPTSEIIAPVDLRPLDPTGAWVRNRLLRLPDADEAPCYDATAVLDGTWAPLSKAEREADDAPHEAVLRWVVMRPWPMLLAQLVFAQETWAAERLTGGLALEVADIAQFHQPPRVDVVVTLPDAREVVCGPLSELLQRALAILGVGLIAPTRDAATLDARLAPVIRELLRCKVWTFDERGRVARRPGYWIAEEFGSACLRIFGSNHFYRAGERLARALRTAAEQWAQERLIKKAPASRSALDKPATLVTA</sequence>
<evidence type="ECO:0000313" key="2">
    <source>
        <dbReference type="Proteomes" id="UP000005824"/>
    </source>
</evidence>
<reference evidence="1 2" key="1">
    <citation type="journal article" date="2011" name="J. Bacteriol.">
        <title>Genome sequence of Chthoniobacter flavus Ellin428, an aerobic heterotrophic soil bacterium.</title>
        <authorList>
            <person name="Kant R."/>
            <person name="van Passel M.W."/>
            <person name="Palva A."/>
            <person name="Lucas S."/>
            <person name="Lapidus A."/>
            <person name="Glavina Del Rio T."/>
            <person name="Dalin E."/>
            <person name="Tice H."/>
            <person name="Bruce D."/>
            <person name="Goodwin L."/>
            <person name="Pitluck S."/>
            <person name="Larimer F.W."/>
            <person name="Land M.L."/>
            <person name="Hauser L."/>
            <person name="Sangwan P."/>
            <person name="de Vos W.M."/>
            <person name="Janssen P.H."/>
            <person name="Smidt H."/>
        </authorList>
    </citation>
    <scope>NUCLEOTIDE SEQUENCE [LARGE SCALE GENOMIC DNA]</scope>
    <source>
        <strain evidence="1 2">Ellin428</strain>
    </source>
</reference>
<dbReference type="AlphaFoldDB" id="B4CXJ0"/>
<comment type="caution">
    <text evidence="1">The sequence shown here is derived from an EMBL/GenBank/DDBJ whole genome shotgun (WGS) entry which is preliminary data.</text>
</comment>
<dbReference type="eggNOG" id="ENOG5032VFU">
    <property type="taxonomic scope" value="Bacteria"/>
</dbReference>
<protein>
    <submittedName>
        <fullName evidence="1">Uncharacterized protein</fullName>
    </submittedName>
</protein>
<name>B4CXJ0_9BACT</name>